<comment type="caution">
    <text evidence="10">The sequence shown here is derived from an EMBL/GenBank/DDBJ whole genome shotgun (WGS) entry which is preliminary data.</text>
</comment>
<keyword evidence="5 9" id="KW-0812">Transmembrane</keyword>
<evidence type="ECO:0000256" key="3">
    <source>
        <dbReference type="ARBA" id="ARBA00022448"/>
    </source>
</evidence>
<dbReference type="PRINTS" id="PR00175">
    <property type="entry name" value="NAALASMPORT"/>
</dbReference>
<evidence type="ECO:0000256" key="1">
    <source>
        <dbReference type="ARBA" id="ARBA00004651"/>
    </source>
</evidence>
<dbReference type="Proteomes" id="UP000014923">
    <property type="component" value="Unassembled WGS sequence"/>
</dbReference>
<keyword evidence="8 9" id="KW-0472">Membrane</keyword>
<evidence type="ECO:0000256" key="7">
    <source>
        <dbReference type="ARBA" id="ARBA00022989"/>
    </source>
</evidence>
<keyword evidence="3 9" id="KW-0813">Transport</keyword>
<feature type="transmembrane region" description="Helical" evidence="9">
    <location>
        <begin position="211"/>
        <end position="231"/>
    </location>
</feature>
<feature type="transmembrane region" description="Helical" evidence="9">
    <location>
        <begin position="12"/>
        <end position="31"/>
    </location>
</feature>
<dbReference type="GO" id="GO:0005886">
    <property type="term" value="C:plasma membrane"/>
    <property type="evidence" value="ECO:0007669"/>
    <property type="project" value="UniProtKB-SubCell"/>
</dbReference>
<dbReference type="EMBL" id="CAVN010000097">
    <property type="protein sequence ID" value="CDF58429.1"/>
    <property type="molecule type" value="Genomic_DNA"/>
</dbReference>
<evidence type="ECO:0000256" key="4">
    <source>
        <dbReference type="ARBA" id="ARBA00022475"/>
    </source>
</evidence>
<feature type="transmembrane region" description="Helical" evidence="9">
    <location>
        <begin position="141"/>
        <end position="162"/>
    </location>
</feature>
<protein>
    <submittedName>
        <fullName evidence="10">Na(+)-linked D-alanine glycine permease</fullName>
    </submittedName>
</protein>
<comment type="similarity">
    <text evidence="2 9">Belongs to the alanine or glycine:cation symporter (AGCS) (TC 2.A.25) family.</text>
</comment>
<keyword evidence="11" id="KW-1185">Reference proteome</keyword>
<dbReference type="PROSITE" id="PS00873">
    <property type="entry name" value="NA_ALANINE_SYMP"/>
    <property type="match status" value="1"/>
</dbReference>
<dbReference type="PANTHER" id="PTHR30330">
    <property type="entry name" value="AGSS FAMILY TRANSPORTER, SODIUM-ALANINE"/>
    <property type="match status" value="1"/>
</dbReference>
<keyword evidence="4 9" id="KW-1003">Cell membrane</keyword>
<organism evidence="10 11">
    <name type="scientific">Thermobrachium celere DSM 8682</name>
    <dbReference type="NCBI Taxonomy" id="941824"/>
    <lineage>
        <taxon>Bacteria</taxon>
        <taxon>Bacillati</taxon>
        <taxon>Bacillota</taxon>
        <taxon>Clostridia</taxon>
        <taxon>Eubacteriales</taxon>
        <taxon>Clostridiaceae</taxon>
        <taxon>Thermobrachium</taxon>
    </lineage>
</organism>
<dbReference type="AlphaFoldDB" id="R7RQS9"/>
<dbReference type="HOGENOM" id="CLU_024867_1_0_9"/>
<evidence type="ECO:0000256" key="8">
    <source>
        <dbReference type="ARBA" id="ARBA00023136"/>
    </source>
</evidence>
<keyword evidence="6 9" id="KW-0769">Symport</keyword>
<feature type="transmembrane region" description="Helical" evidence="9">
    <location>
        <begin position="98"/>
        <end position="121"/>
    </location>
</feature>
<gene>
    <name evidence="10" type="ORF">TCEL_00475</name>
</gene>
<evidence type="ECO:0000313" key="10">
    <source>
        <dbReference type="EMBL" id="CDF58429.1"/>
    </source>
</evidence>
<comment type="subcellular location">
    <subcellularLocation>
        <location evidence="1 9">Cell membrane</location>
        <topology evidence="1 9">Multi-pass membrane protein</topology>
    </subcellularLocation>
</comment>
<evidence type="ECO:0000256" key="5">
    <source>
        <dbReference type="ARBA" id="ARBA00022692"/>
    </source>
</evidence>
<evidence type="ECO:0000256" key="6">
    <source>
        <dbReference type="ARBA" id="ARBA00022847"/>
    </source>
</evidence>
<reference evidence="10" key="1">
    <citation type="submission" date="2013-03" db="EMBL/GenBank/DDBJ databases">
        <title>Draft genome sequence of the hydrogen-ethanol-producing anaerobic alkalithermophilic Caloramator celere.</title>
        <authorList>
            <person name="Ciranna A."/>
            <person name="Larjo A."/>
            <person name="Kivisto A."/>
            <person name="Santala V."/>
            <person name="Roos C."/>
            <person name="Karp M."/>
        </authorList>
    </citation>
    <scope>NUCLEOTIDE SEQUENCE [LARGE SCALE GENOMIC DNA]</scope>
    <source>
        <strain evidence="10">DSM 8682</strain>
    </source>
</reference>
<dbReference type="eggNOG" id="COG1115">
    <property type="taxonomic scope" value="Bacteria"/>
</dbReference>
<feature type="transmembrane region" description="Helical" evidence="9">
    <location>
        <begin position="389"/>
        <end position="407"/>
    </location>
</feature>
<feature type="transmembrane region" description="Helical" evidence="9">
    <location>
        <begin position="413"/>
        <end position="433"/>
    </location>
</feature>
<feature type="transmembrane region" description="Helical" evidence="9">
    <location>
        <begin position="183"/>
        <end position="205"/>
    </location>
</feature>
<proteinExistence type="inferred from homology"/>
<evidence type="ECO:0000256" key="2">
    <source>
        <dbReference type="ARBA" id="ARBA00009261"/>
    </source>
</evidence>
<dbReference type="RefSeq" id="WP_018662496.1">
    <property type="nucleotide sequence ID" value="NZ_HF952018.1"/>
</dbReference>
<sequence>MLDLVKSINSVLWGYVLIFLLCGTGLYYTVLLRGVQIRRFKDGWNRVFGNITLKGEKAGKEGMTSFQALATAIAAQVGTGNLAGAATAIASGGPGAIFWMWLSAFFGMSTLFSEAVLAQIYKDKVDDEVTGGPAYYIKKGLGSNFLAYLFSISIILALGFMGNMVQSNSIGAAFSNSFGIKPIYVGIVLAIIGGFIFIGGIKRIASITEKIVPIMAVFYIVGSLIVVISNIDSFIPALKMIIYGAFNPKAATGGIIGATVKEAVRYGVARGLFSNEAGMGSTPHAHAVAKVKHPVEQGVVGIISVFIDTFVILTLTALVILTTGSIETKYTGIKLTQEAFIRGLGSFGGTFVAIALLFFAFSTIIGWYFFGEANVKFLFGKKGLLPYRILVVIFIALGTALEVPLVWELADLFNGIMVIPNLIALLGLSSLVVKSLKEYEHNITIVDDKKYLDN</sequence>
<feature type="transmembrane region" description="Helical" evidence="9">
    <location>
        <begin position="346"/>
        <end position="369"/>
    </location>
</feature>
<accession>R7RQS9</accession>
<dbReference type="PANTHER" id="PTHR30330:SF14">
    <property type="entry name" value="SODIUM_AMINO ACID (ALANINE) SYMPORTER"/>
    <property type="match status" value="1"/>
</dbReference>
<dbReference type="NCBIfam" id="TIGR00835">
    <property type="entry name" value="agcS"/>
    <property type="match status" value="1"/>
</dbReference>
<keyword evidence="7 9" id="KW-1133">Transmembrane helix</keyword>
<dbReference type="GO" id="GO:0005283">
    <property type="term" value="F:amino acid:sodium symporter activity"/>
    <property type="evidence" value="ECO:0007669"/>
    <property type="project" value="InterPro"/>
</dbReference>
<dbReference type="InterPro" id="IPR001463">
    <property type="entry name" value="Na/Ala_symport"/>
</dbReference>
<evidence type="ECO:0000313" key="11">
    <source>
        <dbReference type="Proteomes" id="UP000014923"/>
    </source>
</evidence>
<feature type="transmembrane region" description="Helical" evidence="9">
    <location>
        <begin position="299"/>
        <end position="326"/>
    </location>
</feature>
<name>R7RQS9_9CLOT</name>
<dbReference type="Pfam" id="PF01235">
    <property type="entry name" value="Na_Ala_symp"/>
    <property type="match status" value="1"/>
</dbReference>
<dbReference type="Gene3D" id="1.20.1740.10">
    <property type="entry name" value="Amino acid/polyamine transporter I"/>
    <property type="match status" value="1"/>
</dbReference>
<evidence type="ECO:0000256" key="9">
    <source>
        <dbReference type="RuleBase" id="RU363064"/>
    </source>
</evidence>
<dbReference type="FunFam" id="1.20.1740.10:FF:000004">
    <property type="entry name" value="Sodium:alanine symporter family protein"/>
    <property type="match status" value="1"/>
</dbReference>